<dbReference type="Pfam" id="PF00550">
    <property type="entry name" value="PP-binding"/>
    <property type="match status" value="1"/>
</dbReference>
<dbReference type="InterPro" id="IPR013217">
    <property type="entry name" value="Methyltransf_12"/>
</dbReference>
<dbReference type="SMART" id="SM00827">
    <property type="entry name" value="PKS_AT"/>
    <property type="match status" value="1"/>
</dbReference>
<dbReference type="PANTHER" id="PTHR43775:SF20">
    <property type="entry name" value="HYBRID PKS-NRPS SYNTHETASE APDA"/>
    <property type="match status" value="1"/>
</dbReference>
<dbReference type="InterPro" id="IPR020806">
    <property type="entry name" value="PKS_PP-bd"/>
</dbReference>
<dbReference type="GO" id="GO:0006633">
    <property type="term" value="P:fatty acid biosynthetic process"/>
    <property type="evidence" value="ECO:0007669"/>
    <property type="project" value="InterPro"/>
</dbReference>
<dbReference type="Pfam" id="PF21089">
    <property type="entry name" value="PKS_DH_N"/>
    <property type="match status" value="1"/>
</dbReference>
<dbReference type="STRING" id="303698.A0A1V6TYC6"/>
<dbReference type="Gene3D" id="1.10.1200.10">
    <property type="entry name" value="ACP-like"/>
    <property type="match status" value="1"/>
</dbReference>
<dbReference type="FunFam" id="3.40.47.10:FF:000019">
    <property type="entry name" value="Polyketide synthase type I"/>
    <property type="match status" value="1"/>
</dbReference>
<dbReference type="InterPro" id="IPR057326">
    <property type="entry name" value="KR_dom"/>
</dbReference>
<dbReference type="InterPro" id="IPR014031">
    <property type="entry name" value="Ketoacyl_synth_C"/>
</dbReference>
<evidence type="ECO:0000256" key="7">
    <source>
        <dbReference type="PROSITE-ProRule" id="PRU01363"/>
    </source>
</evidence>
<dbReference type="Gene3D" id="3.10.129.110">
    <property type="entry name" value="Polyketide synthase dehydratase"/>
    <property type="match status" value="1"/>
</dbReference>
<keyword evidence="4" id="KW-0489">Methyltransferase</keyword>
<keyword evidence="5" id="KW-0808">Transferase</keyword>
<dbReference type="InterPro" id="IPR036291">
    <property type="entry name" value="NAD(P)-bd_dom_sf"/>
</dbReference>
<keyword evidence="2" id="KW-0597">Phosphoprotein</keyword>
<feature type="domain" description="PKS/mFAS DH" evidence="10">
    <location>
        <begin position="945"/>
        <end position="1245"/>
    </location>
</feature>
<dbReference type="SUPFAM" id="SSF51735">
    <property type="entry name" value="NAD(P)-binding Rossmann-fold domains"/>
    <property type="match status" value="1"/>
</dbReference>
<evidence type="ECO:0000256" key="4">
    <source>
        <dbReference type="ARBA" id="ARBA00022603"/>
    </source>
</evidence>
<dbReference type="Gene3D" id="3.40.50.720">
    <property type="entry name" value="NAD(P)-binding Rossmann-like Domain"/>
    <property type="match status" value="1"/>
</dbReference>
<feature type="active site" description="Proton donor; for dehydratase activity" evidence="7">
    <location>
        <position position="1152"/>
    </location>
</feature>
<dbReference type="GO" id="GO:0009403">
    <property type="term" value="P:toxin biosynthetic process"/>
    <property type="evidence" value="ECO:0007669"/>
    <property type="project" value="UniProtKB-ARBA"/>
</dbReference>
<dbReference type="GO" id="GO:0004315">
    <property type="term" value="F:3-oxoacyl-[acyl-carrier-protein] synthase activity"/>
    <property type="evidence" value="ECO:0007669"/>
    <property type="project" value="InterPro"/>
</dbReference>
<dbReference type="SUPFAM" id="SSF53901">
    <property type="entry name" value="Thiolase-like"/>
    <property type="match status" value="1"/>
</dbReference>
<dbReference type="PROSITE" id="PS00012">
    <property type="entry name" value="PHOSPHOPANTETHEINE"/>
    <property type="match status" value="1"/>
</dbReference>
<dbReference type="SMART" id="SM00825">
    <property type="entry name" value="PKS_KS"/>
    <property type="match status" value="1"/>
</dbReference>
<dbReference type="GO" id="GO:0030639">
    <property type="term" value="P:polyketide biosynthetic process"/>
    <property type="evidence" value="ECO:0007669"/>
    <property type="project" value="UniProtKB-ARBA"/>
</dbReference>
<dbReference type="GO" id="GO:0032259">
    <property type="term" value="P:methylation"/>
    <property type="evidence" value="ECO:0007669"/>
    <property type="project" value="UniProtKB-KW"/>
</dbReference>
<comment type="caution">
    <text evidence="11">The sequence shown here is derived from an EMBL/GenBank/DDBJ whole genome shotgun (WGS) entry which is preliminary data.</text>
</comment>
<dbReference type="InterPro" id="IPR050091">
    <property type="entry name" value="PKS_NRPS_Biosynth_Enz"/>
</dbReference>
<evidence type="ECO:0000256" key="2">
    <source>
        <dbReference type="ARBA" id="ARBA00022553"/>
    </source>
</evidence>
<dbReference type="SMART" id="SM00822">
    <property type="entry name" value="PKS_KR"/>
    <property type="match status" value="1"/>
</dbReference>
<keyword evidence="12" id="KW-1185">Reference proteome</keyword>
<dbReference type="GO" id="GO:0008168">
    <property type="term" value="F:methyltransferase activity"/>
    <property type="evidence" value="ECO:0007669"/>
    <property type="project" value="UniProtKB-KW"/>
</dbReference>
<gene>
    <name evidence="11" type="ORF">PENSTE_c001G09019</name>
</gene>
<dbReference type="CDD" id="cd02440">
    <property type="entry name" value="AdoMet_MTases"/>
    <property type="match status" value="1"/>
</dbReference>
<keyword evidence="1" id="KW-0596">Phosphopantetheine</keyword>
<dbReference type="Gene3D" id="3.30.559.10">
    <property type="entry name" value="Chloramphenicol acetyltransferase-like domain"/>
    <property type="match status" value="1"/>
</dbReference>
<dbReference type="InterPro" id="IPR014043">
    <property type="entry name" value="Acyl_transferase_dom"/>
</dbReference>
<dbReference type="Pfam" id="PF00668">
    <property type="entry name" value="Condensation"/>
    <property type="match status" value="1"/>
</dbReference>
<dbReference type="InterPro" id="IPR049900">
    <property type="entry name" value="PKS_mFAS_DH"/>
</dbReference>
<dbReference type="PROSITE" id="PS50075">
    <property type="entry name" value="CARRIER"/>
    <property type="match status" value="1"/>
</dbReference>
<dbReference type="Pfam" id="PF14765">
    <property type="entry name" value="PS-DH"/>
    <property type="match status" value="1"/>
</dbReference>
<dbReference type="CDD" id="cd00833">
    <property type="entry name" value="PKS"/>
    <property type="match status" value="1"/>
</dbReference>
<evidence type="ECO:0000256" key="5">
    <source>
        <dbReference type="ARBA" id="ARBA00022679"/>
    </source>
</evidence>
<dbReference type="Gene3D" id="3.30.559.30">
    <property type="entry name" value="Nonribosomal peptide synthetase, condensation domain"/>
    <property type="match status" value="1"/>
</dbReference>
<dbReference type="InterPro" id="IPR001227">
    <property type="entry name" value="Ac_transferase_dom_sf"/>
</dbReference>
<dbReference type="Pfam" id="PF02801">
    <property type="entry name" value="Ketoacyl-synt_C"/>
    <property type="match status" value="1"/>
</dbReference>
<keyword evidence="3" id="KW-0436">Ligase</keyword>
<dbReference type="InterPro" id="IPR014030">
    <property type="entry name" value="Ketoacyl_synth_N"/>
</dbReference>
<dbReference type="CDD" id="cd19532">
    <property type="entry name" value="C_PKS-NRPS"/>
    <property type="match status" value="1"/>
</dbReference>
<dbReference type="Pfam" id="PF08659">
    <property type="entry name" value="KR"/>
    <property type="match status" value="1"/>
</dbReference>
<dbReference type="EMBL" id="MLKD01000001">
    <property type="protein sequence ID" value="OQE31347.1"/>
    <property type="molecule type" value="Genomic_DNA"/>
</dbReference>
<dbReference type="InterPro" id="IPR020841">
    <property type="entry name" value="PKS_Beta-ketoAc_synthase_dom"/>
</dbReference>
<dbReference type="Gene3D" id="3.40.47.10">
    <property type="match status" value="1"/>
</dbReference>
<dbReference type="SUPFAM" id="SSF52151">
    <property type="entry name" value="FabD/lysophospholipase-like"/>
    <property type="match status" value="1"/>
</dbReference>
<accession>A0A1V6TYC6</accession>
<dbReference type="InterPro" id="IPR013968">
    <property type="entry name" value="PKS_KR"/>
</dbReference>
<dbReference type="SMART" id="SM00826">
    <property type="entry name" value="PKS_DH"/>
    <property type="match status" value="1"/>
</dbReference>
<dbReference type="GO" id="GO:0031177">
    <property type="term" value="F:phosphopantetheine binding"/>
    <property type="evidence" value="ECO:0007669"/>
    <property type="project" value="InterPro"/>
</dbReference>
<dbReference type="InterPro" id="IPR049551">
    <property type="entry name" value="PKS_DH_C"/>
</dbReference>
<dbReference type="PROSITE" id="PS52004">
    <property type="entry name" value="KS3_2"/>
    <property type="match status" value="1"/>
</dbReference>
<dbReference type="InterPro" id="IPR023213">
    <property type="entry name" value="CAT-like_dom_sf"/>
</dbReference>
<dbReference type="InterPro" id="IPR006162">
    <property type="entry name" value="Ppantetheine_attach_site"/>
</dbReference>
<dbReference type="InterPro" id="IPR036736">
    <property type="entry name" value="ACP-like_sf"/>
</dbReference>
<evidence type="ECO:0000313" key="12">
    <source>
        <dbReference type="Proteomes" id="UP000191285"/>
    </source>
</evidence>
<evidence type="ECO:0000256" key="3">
    <source>
        <dbReference type="ARBA" id="ARBA00022598"/>
    </source>
</evidence>
<keyword evidence="6" id="KW-0511">Multifunctional enzyme</keyword>
<dbReference type="InterPro" id="IPR042104">
    <property type="entry name" value="PKS_dehydratase_sf"/>
</dbReference>
<dbReference type="PROSITE" id="PS52019">
    <property type="entry name" value="PKS_MFAS_DH"/>
    <property type="match status" value="1"/>
</dbReference>
<feature type="domain" description="Ketosynthase family 3 (KS3)" evidence="9">
    <location>
        <begin position="9"/>
        <end position="447"/>
    </location>
</feature>
<dbReference type="Pfam" id="PF08242">
    <property type="entry name" value="Methyltransf_12"/>
    <property type="match status" value="1"/>
</dbReference>
<evidence type="ECO:0000256" key="1">
    <source>
        <dbReference type="ARBA" id="ARBA00022450"/>
    </source>
</evidence>
<evidence type="ECO:0000259" key="9">
    <source>
        <dbReference type="PROSITE" id="PS52004"/>
    </source>
</evidence>
<organism evidence="11 12">
    <name type="scientific">Penicillium steckii</name>
    <dbReference type="NCBI Taxonomy" id="303698"/>
    <lineage>
        <taxon>Eukaryota</taxon>
        <taxon>Fungi</taxon>
        <taxon>Dikarya</taxon>
        <taxon>Ascomycota</taxon>
        <taxon>Pezizomycotina</taxon>
        <taxon>Eurotiomycetes</taxon>
        <taxon>Eurotiomycetidae</taxon>
        <taxon>Eurotiales</taxon>
        <taxon>Aspergillaceae</taxon>
        <taxon>Penicillium</taxon>
    </lineage>
</organism>
<dbReference type="PANTHER" id="PTHR43775">
    <property type="entry name" value="FATTY ACID SYNTHASE"/>
    <property type="match status" value="1"/>
</dbReference>
<dbReference type="PROSITE" id="PS00606">
    <property type="entry name" value="KS3_1"/>
    <property type="match status" value="1"/>
</dbReference>
<dbReference type="SUPFAM" id="SSF55048">
    <property type="entry name" value="Probable ACP-binding domain of malonyl-CoA ACP transacylase"/>
    <property type="match status" value="1"/>
</dbReference>
<dbReference type="Pfam" id="PF16197">
    <property type="entry name" value="KAsynt_C_assoc"/>
    <property type="match status" value="1"/>
</dbReference>
<evidence type="ECO:0000259" key="8">
    <source>
        <dbReference type="PROSITE" id="PS50075"/>
    </source>
</evidence>
<dbReference type="InterPro" id="IPR020807">
    <property type="entry name" value="PKS_DH"/>
</dbReference>
<dbReference type="Pfam" id="PF00698">
    <property type="entry name" value="Acyl_transf_1"/>
    <property type="match status" value="1"/>
</dbReference>
<dbReference type="Proteomes" id="UP000191285">
    <property type="component" value="Unassembled WGS sequence"/>
</dbReference>
<dbReference type="InterPro" id="IPR049552">
    <property type="entry name" value="PKS_DH_N"/>
</dbReference>
<dbReference type="InterPro" id="IPR001242">
    <property type="entry name" value="Condensation_dom"/>
</dbReference>
<dbReference type="Gene3D" id="3.40.50.150">
    <property type="entry name" value="Vaccinia Virus protein VP39"/>
    <property type="match status" value="1"/>
</dbReference>
<feature type="active site" description="Proton acceptor; for dehydratase activity" evidence="7">
    <location>
        <position position="977"/>
    </location>
</feature>
<dbReference type="OrthoDB" id="329835at2759"/>
<evidence type="ECO:0000313" key="11">
    <source>
        <dbReference type="EMBL" id="OQE31347.1"/>
    </source>
</evidence>
<name>A0A1V6TYC6_9EURO</name>
<dbReference type="InterPro" id="IPR016035">
    <property type="entry name" value="Acyl_Trfase/lysoPLipase"/>
</dbReference>
<reference evidence="12" key="1">
    <citation type="journal article" date="2017" name="Nat. Microbiol.">
        <title>Global analysis of biosynthetic gene clusters reveals vast potential of secondary metabolite production in Penicillium species.</title>
        <authorList>
            <person name="Nielsen J.C."/>
            <person name="Grijseels S."/>
            <person name="Prigent S."/>
            <person name="Ji B."/>
            <person name="Dainat J."/>
            <person name="Nielsen K.F."/>
            <person name="Frisvad J.C."/>
            <person name="Workman M."/>
            <person name="Nielsen J."/>
        </authorList>
    </citation>
    <scope>NUCLEOTIDE SEQUENCE [LARGE SCALE GENOMIC DNA]</scope>
    <source>
        <strain evidence="12">IBT 24891</strain>
    </source>
</reference>
<dbReference type="SUPFAM" id="SSF47336">
    <property type="entry name" value="ACP-like"/>
    <property type="match status" value="1"/>
</dbReference>
<dbReference type="InterPro" id="IPR029063">
    <property type="entry name" value="SAM-dependent_MTases_sf"/>
</dbReference>
<dbReference type="InterPro" id="IPR016036">
    <property type="entry name" value="Malonyl_transacylase_ACP-bd"/>
</dbReference>
<dbReference type="InterPro" id="IPR016039">
    <property type="entry name" value="Thiolase-like"/>
</dbReference>
<dbReference type="InterPro" id="IPR009081">
    <property type="entry name" value="PP-bd_ACP"/>
</dbReference>
<dbReference type="GO" id="GO:1901336">
    <property type="term" value="P:lactone biosynthetic process"/>
    <property type="evidence" value="ECO:0007669"/>
    <property type="project" value="UniProtKB-ARBA"/>
</dbReference>
<dbReference type="Gene3D" id="3.40.366.10">
    <property type="entry name" value="Malonyl-Coenzyme A Acyl Carrier Protein, domain 2"/>
    <property type="match status" value="1"/>
</dbReference>
<dbReference type="SUPFAM" id="SSF53335">
    <property type="entry name" value="S-adenosyl-L-methionine-dependent methyltransferases"/>
    <property type="match status" value="1"/>
</dbReference>
<evidence type="ECO:0000259" key="10">
    <source>
        <dbReference type="PROSITE" id="PS52019"/>
    </source>
</evidence>
<dbReference type="GO" id="GO:0016874">
    <property type="term" value="F:ligase activity"/>
    <property type="evidence" value="ECO:0007669"/>
    <property type="project" value="UniProtKB-KW"/>
</dbReference>
<sequence length="3013" mass="334039">MTETSSYANEPIAIIGSACRFPGDATTPAKLWELLKQPRDILTEIPPSRFNVESFYHPDNSHHGTSNVRHSYILSEDHRLFDAQFFGTKPIEANSIDPQQRILLETVYEGLESAGILMENLQGSDTGVYVGLMTNDYADILGRDIQNFPTYFASGTARSILSNRISYYFDWHGPSMTIDTACSSSLIALHQAVQSLRNGECKVAVAAGTNLLLGPEQYVAESKLKMLSPNGQSKMWDKDADGYARGDGIAAVILKSLSAAIKDGDHIECLVRETGINQDGRTKGITMPNPVAQADLIRSTYQRAGLDLSKPCDRPQYFEAHGTGTPAGDPVEAEAISTAFFGKISGYERGSEESPLFVGSIKTVIGHTEGTAGLAAILKASLALQNATIPPNLLLRELNPAVKPFYNDLEIPLAARNWPSLSKEQIRRASVNSFGFGGANAHAILEACNLDLMVTKEIESNGLVPCNLSANSQQSLLATIAAYSEYLERNEQVNLRDLLWTLNCRRSTLPVRLSLPATSTNDLKLKLENILQAPTGITVATQSQTVNSPKILGIFTGQGAQWPRMGAELLDSCLLARKCIATLDMALQSIAVQDRPGWSLKEEIYKDSNSTRISEAMFSQSICTAVQIILVDLFHAAGLHFHTVVGHSSGEIAAAYAAGYISAEEAIVIAYYRGWSLQYSNQDGSINGAMMVAGTSFNDAEELCEMPSLKGRVCVAASNSSDSVTLSGDDDAIQETMEIFEDEGKFNRLLKVDKAYHSHHMLSCSEPYLERMRKCPIRPRQDSNARTTWISSVYATPITAVADNLANTYWVNNMTKPVLFSQAVSYAISSKGPFDMAIEVGPHPALKGPTLQTIKEISGQSLPYSGTLTRGTSGKEAFASMLGSVWAALGGGVVDYQRFEKLTAPGNSPPTLLKDLPSYKWDHDRVYWHESRVSTSFRGEPREFHPLLGTKCPDGTLKESRWRNYLHPREIPWLSHHQVQGQIVFPAAGYISAATELIADHYGIESLQLIDLQDVSIGQALTLDENSATEVVFAFTVTETTSHRVTAHFNCYSDSHKSSSSMVLHASARAVITIGDAVPDLLPVENRNSDSFFELETQRFYNHVAKIGFGYTGPFAALSELRRKKDQAIGTISVPNEIDAKSALLIHPAPLDGAIQSIMLAFSFPGDGRLNDLHLPTGVEHIRINVSACKAASDLHTNWTFYSAITDAEFSELSGDVDIYSADGQCTLIQLEGLHTTPLTPLSPDTDIPMFTEITWAPETPIKADFASLPQPDASESRILSDIERVAFFYLRQLCTKFDEPSSTSSVLQPWLVAYAYDCVAKVKSNEHPFASPTWINDTLKDISAIIHRNDSNTELDMVRNLGQNLVALVRGDVDAPDIVAGENVLRTWITTSPCFEFFARELARIAGKISNRFPHINVLEVGAGDGEMTLPILLELGTAFGTYTYTDSNDSSFDVAKTKFAESQIKMSFKILDVQEDVTKQGYHDGSYDVVVVSTTLTEGTNIEQSLVNIRRLMKPGGYLLLLEPADVSSMRLGLIFGSISERSPRHTEGAMESPCLSVDKWEYLMRKTRFSGIDISLDGTNSSNFPFSLMLCQAVDDRVNFLRDPFVGSYTFPSESLTIVGGETAITAPLVRDIHQAVVPFFGSVDIYHSLSQIVPDSLPPLGTVLILTELDNPVFESMAPKEFECLQDLVKHNKNIVWIGKGAQGGNPFSSMYVGIQRTLMIEMDHLRVQFLDMATLSEAGYLEVSKRLLQFMAADHWDRSTASNDMLWYTEPELRFENGRCFIPRLKMSHERNSRYNSARRLVLKHMQRSQNPVTIIPSDNGCQVQESGLEISPLVTRVDIQVTNALLRTISVGDNGNYFLINARESRSGDYFVALSDKLTSDISLSPSCILRCGPSENEAVELMLNTYRQLLARSAINRVPAGKTLAVLDPDYSMLAALQYHAEQRGVQLLPVTTKDTSALAPWIYIHPQSTRRVLLNKLPSNVFHVFDATSPKERPSTVLKALPNSFRIDNAQSLTGKPPTSLLQTNLDEVNSIFRSAWEVARQNHTSNRTADIPVYDLNTLIKDKVQSDKQAMVSMDLSTIPVQVFPASKMVKFSKNKTYWLIGLTGGLGRSISEWMARQGARYIALSSRKPALPTDWIQLMASRGCTIRVFATDITDRNSVRKSYQNISQSMPPIAGVAQGAMVLEDTMFFDLDLPRFDKVLRPKVQGSILLDELFSENILDFMILFSSMASITGNPGQVAYNAANAFMSGLASQRRSRGLPTQAINIGVIVGNGYVTRELNHDQQSYLYRTGHNWMSEHDLHEILAEGIFSCLKGDDSSGPCSGLRIDDDHSKKWYHNPMFQHLVLTSGGLATSDTQGNSGHSLKTRLLQSSSKSDVMGVLEDSFTTKMQSALQSDPSKDIIEMSPDELGVDSLVAVDIRSWFLRELGVDMPVLKIFNAASLRELLDFAFDNLPKSAVPNLDDELNPEAEKLSEGQYELLEKQSSSNLGVEVIDSSSESNHDDDKKFHIQYPSIAESESGISSASMLISDSSSEQFGDTSTSSSSIEVENDLTADRKLLRTAPMSMTQRGFWFLTNFVQHKTAFNVTPTFELTGKLRTQDFLRAVNEVAQHHEATRTFFFIDEYHGPMQGVWEQSKLHIEHINISHESEAQIAAQKMASHVFNVSEQEPIRMKLLSLGSERHWIIIGFHHILMDGVSFEKFWSDLETVYNGQSLPPVVQYPDFANQQSRDYEDGVFQKEIDYWRSQFRDIPEPIPLLPYSLRSDRPQTVGFSSHIAQMTLDQDLSMSIENCCRKFRVTPFHFHLATWQILLLRHLDLSEICIGLGDANRTHPDIMHTIGLFLNTIPLKFKYGSTDTFGEILKSTKNLSQNAFANARVPFDAILQELKVPRSASHNPLFQTFFNFRQNVEVWRSFCGCNAKSTLLTPGDTAYDLQLDVTSLGNGDALIHLLVQKDLYSLEHANLLLRSYQTLLKEFCRNPATHVSWPRLWPKEDITQGLQVGKGK</sequence>
<dbReference type="InterPro" id="IPR018201">
    <property type="entry name" value="Ketoacyl_synth_AS"/>
</dbReference>
<dbReference type="Pfam" id="PF00109">
    <property type="entry name" value="ketoacyl-synt"/>
    <property type="match status" value="1"/>
</dbReference>
<feature type="region of interest" description="N-terminal hotdog fold" evidence="7">
    <location>
        <begin position="945"/>
        <end position="1077"/>
    </location>
</feature>
<feature type="domain" description="Carrier" evidence="8">
    <location>
        <begin position="2373"/>
        <end position="2462"/>
    </location>
</feature>
<feature type="region of interest" description="C-terminal hotdog fold" evidence="7">
    <location>
        <begin position="1092"/>
        <end position="1245"/>
    </location>
</feature>
<protein>
    <submittedName>
        <fullName evidence="11">Uncharacterized protein</fullName>
    </submittedName>
</protein>
<proteinExistence type="predicted"/>
<dbReference type="GO" id="GO:0004312">
    <property type="term" value="F:fatty acid synthase activity"/>
    <property type="evidence" value="ECO:0007669"/>
    <property type="project" value="TreeGrafter"/>
</dbReference>
<dbReference type="InterPro" id="IPR032821">
    <property type="entry name" value="PKS_assoc"/>
</dbReference>
<evidence type="ECO:0000256" key="6">
    <source>
        <dbReference type="ARBA" id="ARBA00023268"/>
    </source>
</evidence>
<dbReference type="SUPFAM" id="SSF52777">
    <property type="entry name" value="CoA-dependent acyltransferases"/>
    <property type="match status" value="2"/>
</dbReference>
<dbReference type="SMART" id="SM00823">
    <property type="entry name" value="PKS_PP"/>
    <property type="match status" value="1"/>
</dbReference>